<comment type="caution">
    <text evidence="4">The sequence shown here is derived from an EMBL/GenBank/DDBJ whole genome shotgun (WGS) entry which is preliminary data.</text>
</comment>
<dbReference type="Gene3D" id="3.30.40.10">
    <property type="entry name" value="Zinc/RING finger domain, C3HC4 (zinc finger)"/>
    <property type="match status" value="1"/>
</dbReference>
<dbReference type="Pfam" id="PF13639">
    <property type="entry name" value="zf-RING_2"/>
    <property type="match status" value="1"/>
</dbReference>
<keyword evidence="2" id="KW-1133">Transmembrane helix</keyword>
<reference evidence="4 5" key="1">
    <citation type="submission" date="2019-12" db="EMBL/GenBank/DDBJ databases">
        <authorList>
            <person name="Alioto T."/>
            <person name="Alioto T."/>
            <person name="Gomez Garrido J."/>
        </authorList>
    </citation>
    <scope>NUCLEOTIDE SEQUENCE [LARGE SCALE GENOMIC DNA]</scope>
</reference>
<dbReference type="PANTHER" id="PTHR45676">
    <property type="entry name" value="RING-H2 FINGER PROTEIN ATL51-RELATED"/>
    <property type="match status" value="1"/>
</dbReference>
<keyword evidence="2" id="KW-0812">Transmembrane</keyword>
<dbReference type="PANTHER" id="PTHR45676:SF84">
    <property type="entry name" value="RING-TYPE DOMAIN-CONTAINING PROTEIN"/>
    <property type="match status" value="1"/>
</dbReference>
<dbReference type="EMBL" id="CACTIH010002185">
    <property type="protein sequence ID" value="CAA2974604.1"/>
    <property type="molecule type" value="Genomic_DNA"/>
</dbReference>
<dbReference type="CDD" id="cd16461">
    <property type="entry name" value="RING-H2_EL5-like"/>
    <property type="match status" value="1"/>
</dbReference>
<feature type="domain" description="RING-type" evidence="3">
    <location>
        <begin position="101"/>
        <end position="143"/>
    </location>
</feature>
<dbReference type="InterPro" id="IPR013083">
    <property type="entry name" value="Znf_RING/FYVE/PHD"/>
</dbReference>
<dbReference type="OrthoDB" id="9984778at2759"/>
<dbReference type="SUPFAM" id="SSF57850">
    <property type="entry name" value="RING/U-box"/>
    <property type="match status" value="1"/>
</dbReference>
<gene>
    <name evidence="4" type="ORF">OLEA9_A083242</name>
</gene>
<accession>A0A8S0R705</accession>
<dbReference type="GO" id="GO:0008270">
    <property type="term" value="F:zinc ion binding"/>
    <property type="evidence" value="ECO:0007669"/>
    <property type="project" value="UniProtKB-KW"/>
</dbReference>
<name>A0A8S0R705_OLEEU</name>
<dbReference type="SMART" id="SM00184">
    <property type="entry name" value="RING"/>
    <property type="match status" value="1"/>
</dbReference>
<keyword evidence="5" id="KW-1185">Reference proteome</keyword>
<dbReference type="InterPro" id="IPR001841">
    <property type="entry name" value="Znf_RING"/>
</dbReference>
<keyword evidence="1" id="KW-0862">Zinc</keyword>
<feature type="transmembrane region" description="Helical" evidence="2">
    <location>
        <begin position="27"/>
        <end position="48"/>
    </location>
</feature>
<dbReference type="PROSITE" id="PS50089">
    <property type="entry name" value="ZF_RING_2"/>
    <property type="match status" value="1"/>
</dbReference>
<evidence type="ECO:0000313" key="5">
    <source>
        <dbReference type="Proteomes" id="UP000594638"/>
    </source>
</evidence>
<evidence type="ECO:0000259" key="3">
    <source>
        <dbReference type="PROSITE" id="PS50089"/>
    </source>
</evidence>
<keyword evidence="1" id="KW-0479">Metal-binding</keyword>
<keyword evidence="2" id="KW-0472">Membrane</keyword>
<keyword evidence="1" id="KW-0863">Zinc-finger</keyword>
<organism evidence="4 5">
    <name type="scientific">Olea europaea subsp. europaea</name>
    <dbReference type="NCBI Taxonomy" id="158383"/>
    <lineage>
        <taxon>Eukaryota</taxon>
        <taxon>Viridiplantae</taxon>
        <taxon>Streptophyta</taxon>
        <taxon>Embryophyta</taxon>
        <taxon>Tracheophyta</taxon>
        <taxon>Spermatophyta</taxon>
        <taxon>Magnoliopsida</taxon>
        <taxon>eudicotyledons</taxon>
        <taxon>Gunneridae</taxon>
        <taxon>Pentapetalae</taxon>
        <taxon>asterids</taxon>
        <taxon>lamiids</taxon>
        <taxon>Lamiales</taxon>
        <taxon>Oleaceae</taxon>
        <taxon>Oleeae</taxon>
        <taxon>Olea</taxon>
    </lineage>
</organism>
<evidence type="ECO:0000256" key="2">
    <source>
        <dbReference type="SAM" id="Phobius"/>
    </source>
</evidence>
<dbReference type="AlphaFoldDB" id="A0A8S0R705"/>
<proteinExistence type="predicted"/>
<dbReference type="Proteomes" id="UP000594638">
    <property type="component" value="Unassembled WGS sequence"/>
</dbReference>
<protein>
    <submittedName>
        <fullName evidence="4">RING-H2 finger ATL52-like</fullName>
    </submittedName>
</protein>
<sequence>MGEPPIPHMHPLPPLPPPFLQKSNLPMLYYGIFVLGTAATVLVVYNLIIVKLCTEYYGGTGTRLGRTGDLESTSTPRFYKQKKAVLSSFKYKKNEADDSGCAVCLSEFEEGEEIRQLPRCKHCFHAPCIDMWLYSHFNCPLCRSLVEPPVLRGTDQSENSREGLPDPGNLV</sequence>
<evidence type="ECO:0000256" key="1">
    <source>
        <dbReference type="PROSITE-ProRule" id="PRU00175"/>
    </source>
</evidence>
<dbReference type="Gramene" id="OE9A083242T1">
    <property type="protein sequence ID" value="OE9A083242C1"/>
    <property type="gene ID" value="OE9A083242"/>
</dbReference>
<evidence type="ECO:0000313" key="4">
    <source>
        <dbReference type="EMBL" id="CAA2974604.1"/>
    </source>
</evidence>
<dbReference type="GO" id="GO:0016567">
    <property type="term" value="P:protein ubiquitination"/>
    <property type="evidence" value="ECO:0007669"/>
    <property type="project" value="TreeGrafter"/>
</dbReference>